<reference evidence="2 3" key="1">
    <citation type="submission" date="2019-03" db="EMBL/GenBank/DDBJ databases">
        <title>Draft genome sequence of Xylaria hypoxylon DSM 108379, a ubiquitous saprotrophic-parasitic fungi on hardwood.</title>
        <authorList>
            <person name="Buettner E."/>
            <person name="Leonhardt S."/>
            <person name="Gebauer A.M."/>
            <person name="Liers C."/>
            <person name="Hofrichter M."/>
            <person name="Kellner H."/>
        </authorList>
    </citation>
    <scope>NUCLEOTIDE SEQUENCE [LARGE SCALE GENOMIC DNA]</scope>
    <source>
        <strain evidence="2 3">DSM 108379</strain>
    </source>
</reference>
<name>A0A4Z0YIB3_9PEZI</name>
<protein>
    <submittedName>
        <fullName evidence="2">Uncharacterized protein</fullName>
    </submittedName>
</protein>
<feature type="region of interest" description="Disordered" evidence="1">
    <location>
        <begin position="269"/>
        <end position="300"/>
    </location>
</feature>
<evidence type="ECO:0000313" key="2">
    <source>
        <dbReference type="EMBL" id="TGJ78483.1"/>
    </source>
</evidence>
<organism evidence="2 3">
    <name type="scientific">Xylaria hypoxylon</name>
    <dbReference type="NCBI Taxonomy" id="37992"/>
    <lineage>
        <taxon>Eukaryota</taxon>
        <taxon>Fungi</taxon>
        <taxon>Dikarya</taxon>
        <taxon>Ascomycota</taxon>
        <taxon>Pezizomycotina</taxon>
        <taxon>Sordariomycetes</taxon>
        <taxon>Xylariomycetidae</taxon>
        <taxon>Xylariales</taxon>
        <taxon>Xylariaceae</taxon>
        <taxon>Xylaria</taxon>
    </lineage>
</organism>
<dbReference type="EMBL" id="SKBN01000385">
    <property type="protein sequence ID" value="TGJ78483.1"/>
    <property type="molecule type" value="Genomic_DNA"/>
</dbReference>
<dbReference type="AlphaFoldDB" id="A0A4Z0YIB3"/>
<dbReference type="Proteomes" id="UP000297716">
    <property type="component" value="Unassembled WGS sequence"/>
</dbReference>
<proteinExistence type="predicted"/>
<evidence type="ECO:0000256" key="1">
    <source>
        <dbReference type="SAM" id="MobiDB-lite"/>
    </source>
</evidence>
<evidence type="ECO:0000313" key="3">
    <source>
        <dbReference type="Proteomes" id="UP000297716"/>
    </source>
</evidence>
<gene>
    <name evidence="2" type="ORF">E0Z10_g10279</name>
</gene>
<accession>A0A4Z0YIB3</accession>
<dbReference type="OrthoDB" id="4757127at2759"/>
<keyword evidence="3" id="KW-1185">Reference proteome</keyword>
<comment type="caution">
    <text evidence="2">The sequence shown here is derived from an EMBL/GenBank/DDBJ whole genome shotgun (WGS) entry which is preliminary data.</text>
</comment>
<sequence>MMWISEYEHGLIPLDDRNKIREKPSIDIFDDQFLHIIELWHGTLGNTSLLENEDSPISSHWPYALTGLNQLIMKCHDRIYRYRMHCPKVYRRESDHSTPFFHDTGRGVIDDMARGVIETDVALSRVVIVELLSANFGDWLDSNLGGRVALANFSKRRASFNVDYITMDLDWAIAGSDDVVTHAWAKLPIHMLFLDADPELLCIRFLQQKQRKELLKSSGAWGSNRYTLTPVDFRSERIEARESGQLEQLSLFTPNTCRQIGLTKDQTLPLQSKDDEVQSRPDAIPDDSQWESDSSIDVGSKTDEYASWEYIEATEIGPDR</sequence>